<evidence type="ECO:0000313" key="3">
    <source>
        <dbReference type="Proteomes" id="UP000308652"/>
    </source>
</evidence>
<gene>
    <name evidence="2" type="ORF">BDQ12DRAFT_711652</name>
</gene>
<reference evidence="2 3" key="1">
    <citation type="journal article" date="2019" name="Nat. Ecol. Evol.">
        <title>Megaphylogeny resolves global patterns of mushroom evolution.</title>
        <authorList>
            <person name="Varga T."/>
            <person name="Krizsan K."/>
            <person name="Foldi C."/>
            <person name="Dima B."/>
            <person name="Sanchez-Garcia M."/>
            <person name="Sanchez-Ramirez S."/>
            <person name="Szollosi G.J."/>
            <person name="Szarkandi J.G."/>
            <person name="Papp V."/>
            <person name="Albert L."/>
            <person name="Andreopoulos W."/>
            <person name="Angelini C."/>
            <person name="Antonin V."/>
            <person name="Barry K.W."/>
            <person name="Bougher N.L."/>
            <person name="Buchanan P."/>
            <person name="Buyck B."/>
            <person name="Bense V."/>
            <person name="Catcheside P."/>
            <person name="Chovatia M."/>
            <person name="Cooper J."/>
            <person name="Damon W."/>
            <person name="Desjardin D."/>
            <person name="Finy P."/>
            <person name="Geml J."/>
            <person name="Haridas S."/>
            <person name="Hughes K."/>
            <person name="Justo A."/>
            <person name="Karasinski D."/>
            <person name="Kautmanova I."/>
            <person name="Kiss B."/>
            <person name="Kocsube S."/>
            <person name="Kotiranta H."/>
            <person name="LaButti K.M."/>
            <person name="Lechner B.E."/>
            <person name="Liimatainen K."/>
            <person name="Lipzen A."/>
            <person name="Lukacs Z."/>
            <person name="Mihaltcheva S."/>
            <person name="Morgado L.N."/>
            <person name="Niskanen T."/>
            <person name="Noordeloos M.E."/>
            <person name="Ohm R.A."/>
            <person name="Ortiz-Santana B."/>
            <person name="Ovrebo C."/>
            <person name="Racz N."/>
            <person name="Riley R."/>
            <person name="Savchenko A."/>
            <person name="Shiryaev A."/>
            <person name="Soop K."/>
            <person name="Spirin V."/>
            <person name="Szebenyi C."/>
            <person name="Tomsovsky M."/>
            <person name="Tulloss R.E."/>
            <person name="Uehling J."/>
            <person name="Grigoriev I.V."/>
            <person name="Vagvolgyi C."/>
            <person name="Papp T."/>
            <person name="Martin F.M."/>
            <person name="Miettinen O."/>
            <person name="Hibbett D.S."/>
            <person name="Nagy L.G."/>
        </authorList>
    </citation>
    <scope>NUCLEOTIDE SEQUENCE [LARGE SCALE GENOMIC DNA]</scope>
    <source>
        <strain evidence="2 3">CBS 166.37</strain>
    </source>
</reference>
<dbReference type="Gene3D" id="3.40.50.880">
    <property type="match status" value="1"/>
</dbReference>
<evidence type="ECO:0000313" key="2">
    <source>
        <dbReference type="EMBL" id="TFK40255.1"/>
    </source>
</evidence>
<accession>A0A5C3M6I3</accession>
<feature type="domain" description="ThuA-like" evidence="1">
    <location>
        <begin position="24"/>
        <end position="127"/>
    </location>
</feature>
<name>A0A5C3M6I3_9AGAR</name>
<proteinExistence type="predicted"/>
<evidence type="ECO:0000259" key="1">
    <source>
        <dbReference type="Pfam" id="PF06283"/>
    </source>
</evidence>
<dbReference type="InterPro" id="IPR018247">
    <property type="entry name" value="EF_Hand_1_Ca_BS"/>
</dbReference>
<sequence>MTVLFLSTTREGCSPRFFGEICFPEIFQPGRNFIGVYSATDYLRNDTFYEGNSALFDCYEDLQTAICSTDYDHDNQLSFLDYRVADASHPSTSKLPPAWRVQDEMCNFDSDPSQPLYLLQTSRPTLHHSRLERTMVHEIQPGYTLSHRNVEGRQYSYCMSSEIECHSNWELKCTPGKCQPNCFGIAFCFFTFILGHIYGNHLDQQLLHLEL</sequence>
<dbReference type="Proteomes" id="UP000308652">
    <property type="component" value="Unassembled WGS sequence"/>
</dbReference>
<dbReference type="AlphaFoldDB" id="A0A5C3M6I3"/>
<organism evidence="2 3">
    <name type="scientific">Crucibulum laeve</name>
    <dbReference type="NCBI Taxonomy" id="68775"/>
    <lineage>
        <taxon>Eukaryota</taxon>
        <taxon>Fungi</taxon>
        <taxon>Dikarya</taxon>
        <taxon>Basidiomycota</taxon>
        <taxon>Agaricomycotina</taxon>
        <taxon>Agaricomycetes</taxon>
        <taxon>Agaricomycetidae</taxon>
        <taxon>Agaricales</taxon>
        <taxon>Agaricineae</taxon>
        <taxon>Nidulariaceae</taxon>
        <taxon>Crucibulum</taxon>
    </lineage>
</organism>
<dbReference type="OrthoDB" id="3482285at2759"/>
<dbReference type="Pfam" id="PF06283">
    <property type="entry name" value="ThuA"/>
    <property type="match status" value="1"/>
</dbReference>
<dbReference type="InterPro" id="IPR029010">
    <property type="entry name" value="ThuA-like"/>
</dbReference>
<dbReference type="EMBL" id="ML213597">
    <property type="protein sequence ID" value="TFK40255.1"/>
    <property type="molecule type" value="Genomic_DNA"/>
</dbReference>
<protein>
    <recommendedName>
        <fullName evidence="1">ThuA-like domain-containing protein</fullName>
    </recommendedName>
</protein>
<keyword evidence="3" id="KW-1185">Reference proteome</keyword>
<dbReference type="PROSITE" id="PS00018">
    <property type="entry name" value="EF_HAND_1"/>
    <property type="match status" value="1"/>
</dbReference>
<dbReference type="InterPro" id="IPR029062">
    <property type="entry name" value="Class_I_gatase-like"/>
</dbReference>